<feature type="region of interest" description="Disordered" evidence="8">
    <location>
        <begin position="348"/>
        <end position="396"/>
    </location>
</feature>
<keyword evidence="3" id="KW-0227">DNA damage</keyword>
<keyword evidence="9" id="KW-0255">Endonuclease</keyword>
<evidence type="ECO:0000256" key="7">
    <source>
        <dbReference type="ARBA" id="ARBA00029496"/>
    </source>
</evidence>
<feature type="compositionally biased region" description="Polar residues" evidence="8">
    <location>
        <begin position="866"/>
        <end position="880"/>
    </location>
</feature>
<feature type="region of interest" description="Disordered" evidence="8">
    <location>
        <begin position="808"/>
        <end position="853"/>
    </location>
</feature>
<dbReference type="Proteomes" id="UP001296104">
    <property type="component" value="Unassembled WGS sequence"/>
</dbReference>
<organism evidence="9 10">
    <name type="scientific">Lecanosticta acicola</name>
    <dbReference type="NCBI Taxonomy" id="111012"/>
    <lineage>
        <taxon>Eukaryota</taxon>
        <taxon>Fungi</taxon>
        <taxon>Dikarya</taxon>
        <taxon>Ascomycota</taxon>
        <taxon>Pezizomycotina</taxon>
        <taxon>Dothideomycetes</taxon>
        <taxon>Dothideomycetidae</taxon>
        <taxon>Mycosphaerellales</taxon>
        <taxon>Mycosphaerellaceae</taxon>
        <taxon>Lecanosticta</taxon>
    </lineage>
</organism>
<feature type="compositionally biased region" description="Basic and acidic residues" evidence="8">
    <location>
        <begin position="75"/>
        <end position="95"/>
    </location>
</feature>
<dbReference type="GO" id="GO:0006260">
    <property type="term" value="P:DNA replication"/>
    <property type="evidence" value="ECO:0007669"/>
    <property type="project" value="InterPro"/>
</dbReference>
<dbReference type="EMBL" id="CAVMBE010000046">
    <property type="protein sequence ID" value="CAK4031302.1"/>
    <property type="molecule type" value="Genomic_DNA"/>
</dbReference>
<dbReference type="GO" id="GO:0033557">
    <property type="term" value="C:Slx1-Slx4 complex"/>
    <property type="evidence" value="ECO:0007669"/>
    <property type="project" value="InterPro"/>
</dbReference>
<keyword evidence="6" id="KW-0539">Nucleus</keyword>
<keyword evidence="9" id="KW-0540">Nuclease</keyword>
<evidence type="ECO:0000256" key="1">
    <source>
        <dbReference type="ARBA" id="ARBA00004123"/>
    </source>
</evidence>
<feature type="compositionally biased region" description="Basic and acidic residues" evidence="8">
    <location>
        <begin position="206"/>
        <end position="223"/>
    </location>
</feature>
<evidence type="ECO:0000256" key="4">
    <source>
        <dbReference type="ARBA" id="ARBA00023172"/>
    </source>
</evidence>
<evidence type="ECO:0000313" key="9">
    <source>
        <dbReference type="EMBL" id="CAK4031302.1"/>
    </source>
</evidence>
<dbReference type="GO" id="GO:0003677">
    <property type="term" value="F:DNA binding"/>
    <property type="evidence" value="ECO:0007669"/>
    <property type="project" value="InterPro"/>
</dbReference>
<keyword evidence="4" id="KW-0233">DNA recombination</keyword>
<dbReference type="SMART" id="SM00384">
    <property type="entry name" value="AT_hook"/>
    <property type="match status" value="2"/>
</dbReference>
<reference evidence="9" key="1">
    <citation type="submission" date="2023-11" db="EMBL/GenBank/DDBJ databases">
        <authorList>
            <person name="Alioto T."/>
            <person name="Alioto T."/>
            <person name="Gomez Garrido J."/>
        </authorList>
    </citation>
    <scope>NUCLEOTIDE SEQUENCE</scope>
</reference>
<protein>
    <recommendedName>
        <fullName evidence="7">Structure-specific endonuclease subunit SLX4</fullName>
    </recommendedName>
</protein>
<comment type="similarity">
    <text evidence="2">Belongs to the SLX4 family.</text>
</comment>
<name>A0AAI8Z2L1_9PEZI</name>
<accession>A0AAI8Z2L1</accession>
<proteinExistence type="inferred from homology"/>
<keyword evidence="5" id="KW-0234">DNA repair</keyword>
<keyword evidence="9" id="KW-0378">Hydrolase</keyword>
<gene>
    <name evidence="9" type="ORF">LECACI_7A006460</name>
</gene>
<dbReference type="InterPro" id="IPR018574">
    <property type="entry name" value="Structure-sp_endonuc_su_Slx4"/>
</dbReference>
<keyword evidence="10" id="KW-1185">Reference proteome</keyword>
<dbReference type="AlphaFoldDB" id="A0AAI8Z2L1"/>
<dbReference type="Pfam" id="PF09494">
    <property type="entry name" value="Slx4"/>
    <property type="match status" value="1"/>
</dbReference>
<dbReference type="InterPro" id="IPR017956">
    <property type="entry name" value="AT_hook_DNA-bd_motif"/>
</dbReference>
<comment type="caution">
    <text evidence="9">The sequence shown here is derived from an EMBL/GenBank/DDBJ whole genome shotgun (WGS) entry which is preliminary data.</text>
</comment>
<evidence type="ECO:0000256" key="2">
    <source>
        <dbReference type="ARBA" id="ARBA00006661"/>
    </source>
</evidence>
<evidence type="ECO:0000256" key="8">
    <source>
        <dbReference type="SAM" id="MobiDB-lite"/>
    </source>
</evidence>
<feature type="compositionally biased region" description="Basic residues" evidence="8">
    <location>
        <begin position="518"/>
        <end position="528"/>
    </location>
</feature>
<feature type="region of interest" description="Disordered" evidence="8">
    <location>
        <begin position="1"/>
        <end position="173"/>
    </location>
</feature>
<comment type="subcellular location">
    <subcellularLocation>
        <location evidence="1">Nucleus</location>
    </subcellularLocation>
</comment>
<feature type="compositionally biased region" description="Polar residues" evidence="8">
    <location>
        <begin position="348"/>
        <end position="359"/>
    </location>
</feature>
<feature type="compositionally biased region" description="Low complexity" evidence="8">
    <location>
        <begin position="34"/>
        <end position="48"/>
    </location>
</feature>
<evidence type="ECO:0000313" key="10">
    <source>
        <dbReference type="Proteomes" id="UP001296104"/>
    </source>
</evidence>
<dbReference type="GO" id="GO:0004519">
    <property type="term" value="F:endonuclease activity"/>
    <property type="evidence" value="ECO:0007669"/>
    <property type="project" value="UniProtKB-KW"/>
</dbReference>
<evidence type="ECO:0000256" key="6">
    <source>
        <dbReference type="ARBA" id="ARBA00023242"/>
    </source>
</evidence>
<feature type="compositionally biased region" description="Polar residues" evidence="8">
    <location>
        <begin position="135"/>
        <end position="146"/>
    </location>
</feature>
<evidence type="ECO:0000256" key="3">
    <source>
        <dbReference type="ARBA" id="ARBA00022763"/>
    </source>
</evidence>
<feature type="region of interest" description="Disordered" evidence="8">
    <location>
        <begin position="866"/>
        <end position="909"/>
    </location>
</feature>
<dbReference type="GO" id="GO:0006310">
    <property type="term" value="P:DNA recombination"/>
    <property type="evidence" value="ECO:0007669"/>
    <property type="project" value="UniProtKB-KW"/>
</dbReference>
<feature type="region of interest" description="Disordered" evidence="8">
    <location>
        <begin position="192"/>
        <end position="256"/>
    </location>
</feature>
<feature type="region of interest" description="Disordered" evidence="8">
    <location>
        <begin position="440"/>
        <end position="559"/>
    </location>
</feature>
<dbReference type="GO" id="GO:0006281">
    <property type="term" value="P:DNA repair"/>
    <property type="evidence" value="ECO:0007669"/>
    <property type="project" value="UniProtKB-KW"/>
</dbReference>
<evidence type="ECO:0000256" key="5">
    <source>
        <dbReference type="ARBA" id="ARBA00023204"/>
    </source>
</evidence>
<sequence>MTGRSPIVLESSPHFRAPSITPPSHRASSSVNDSSSPGLLSPSTLFGPASTGVKSGSRAQQRPEGASTAFASAEGLRKAEQLEAERKTRERHNADNAKGADVAKVSKDGATSKKSTATLAKPKARQAITDLTEGSVRQQSPLQSRAYQDLTLRKDSAGSLPRISPLAQENDHSVMTTLKKPAVPLSEYDFVAEDMPPPAKPAAHTTKPDRRLRAKTSKPDSVAKVKKPRKPAVKATETVVKPPPKKPRKRFTKSESIILNSDEPEMLAESTVGLGDVTKRYNAADIGAFAHVEGSTNLHTNDVDVQRVTALESGARESTSEKSTYFADDTNNIGKTCLSENNITARSQSHSVLSATNSAKCHPPPVDSTEKSKASPKADLAEQSDMPDNATLTSPEEPQRCLLSVLSGFGYSEQNAVGVMSERTESGQALTKRRRIELADAGTVGPAMRKAAEAPAPEPVKKAKAVKKKPQTITDLATKAYREPAQETTEQDSVSAFFAPQKQEANTEAGVTNAAAPKKPKKPRKPKTKKADVEGSARANAGGQSAKPKKTKAKSNDAASMAKLYSPGAARTVERNQDFLFGTSSQLAVEESPTFIREMQMVLQESEVLAALSSSPQLKSRIRISSAPEGTSLSIGQAFRDLWCTSARDHGGDTLDSLRPNRAATPSLITEGDDRERRLLPNSPGTLNTTKMHGGNEGLVTVEDAPVDTEVVPLRADEAVPNAGHPPSDDSWMMLKSDSTVADIANVADTAVVSKQTLVEPLPLQPPSMQRAATSPTRLRAALEDLDANAGLFARTSPVKGINFGQRTYTTDVRAEQAKRPRGRPRKDASASRAAPESPKRRGRPPKVERMVADSAPLYSRIVSSKTGLSASQPTTSSGFVNIDEISDSDSPATPSPPRRRATSSPPAVQPLTLGVVQSPSVKAKAPAAVTSTLKPGDADWPTIQDKLFPRITQVVTSVPRSDDMDNPTWHEKILLYDPIVLEDLTAWLNEQDIRIEIQRLKPKAKTKGRKKKGEEVEEPEYETVRKELEPCMVQKWCEDKSICCLWKEGLRGGVRTRY</sequence>